<evidence type="ECO:0000313" key="6">
    <source>
        <dbReference type="Proteomes" id="UP001152561"/>
    </source>
</evidence>
<keyword evidence="2" id="KW-0964">Secreted</keyword>
<name>A0A9Q1LNA5_9SOLA</name>
<keyword evidence="3" id="KW-0732">Signal</keyword>
<dbReference type="PANTHER" id="PTHR32093">
    <property type="entry name" value="LEUCINE-RICH REPEAT EXTENSIN-LIKE PROTEIN 3-RELATED"/>
    <property type="match status" value="1"/>
</dbReference>
<evidence type="ECO:0000256" key="4">
    <source>
        <dbReference type="ARBA" id="ARBA00022737"/>
    </source>
</evidence>
<dbReference type="PANTHER" id="PTHR32093:SF91">
    <property type="entry name" value="LEUCINE-RICH REPEAT-CONTAINING N-TERMINAL PLANT-TYPE DOMAIN-CONTAINING PROTEIN"/>
    <property type="match status" value="1"/>
</dbReference>
<evidence type="ECO:0000256" key="2">
    <source>
        <dbReference type="ARBA" id="ARBA00022525"/>
    </source>
</evidence>
<dbReference type="InterPro" id="IPR001611">
    <property type="entry name" value="Leu-rich_rpt"/>
</dbReference>
<evidence type="ECO:0000313" key="5">
    <source>
        <dbReference type="EMBL" id="KAJ8541123.1"/>
    </source>
</evidence>
<evidence type="ECO:0000256" key="1">
    <source>
        <dbReference type="ARBA" id="ARBA00004613"/>
    </source>
</evidence>
<comment type="subcellular location">
    <subcellularLocation>
        <location evidence="1">Secreted</location>
    </subcellularLocation>
</comment>
<comment type="caution">
    <text evidence="5">The sequence shown here is derived from an EMBL/GenBank/DDBJ whole genome shotgun (WGS) entry which is preliminary data.</text>
</comment>
<accession>A0A9Q1LNA5</accession>
<organism evidence="5 6">
    <name type="scientific">Anisodus acutangulus</name>
    <dbReference type="NCBI Taxonomy" id="402998"/>
    <lineage>
        <taxon>Eukaryota</taxon>
        <taxon>Viridiplantae</taxon>
        <taxon>Streptophyta</taxon>
        <taxon>Embryophyta</taxon>
        <taxon>Tracheophyta</taxon>
        <taxon>Spermatophyta</taxon>
        <taxon>Magnoliopsida</taxon>
        <taxon>eudicotyledons</taxon>
        <taxon>Gunneridae</taxon>
        <taxon>Pentapetalae</taxon>
        <taxon>asterids</taxon>
        <taxon>lamiids</taxon>
        <taxon>Solanales</taxon>
        <taxon>Solanaceae</taxon>
        <taxon>Solanoideae</taxon>
        <taxon>Hyoscyameae</taxon>
        <taxon>Anisodus</taxon>
    </lineage>
</organism>
<reference evidence="6" key="1">
    <citation type="journal article" date="2023" name="Proc. Natl. Acad. Sci. U.S.A.">
        <title>Genomic and structural basis for evolution of tropane alkaloid biosynthesis.</title>
        <authorList>
            <person name="Wanga Y.-J."/>
            <person name="Taina T."/>
            <person name="Yua J.-Y."/>
            <person name="Lia J."/>
            <person name="Xua B."/>
            <person name="Chenc J."/>
            <person name="D'Auriad J.C."/>
            <person name="Huanga J.-P."/>
            <person name="Huanga S.-X."/>
        </authorList>
    </citation>
    <scope>NUCLEOTIDE SEQUENCE [LARGE SCALE GENOMIC DNA]</scope>
    <source>
        <strain evidence="6">cv. KIB-2019</strain>
    </source>
</reference>
<dbReference type="Proteomes" id="UP001152561">
    <property type="component" value="Unassembled WGS sequence"/>
</dbReference>
<dbReference type="OrthoDB" id="676979at2759"/>
<sequence length="265" mass="28582">MDSTFDGFLDQLQDIAIFHANSNNFGGTLSPKIANLPYLYELDIRCLEKVEILNFAGNKLYGIVPDVICALGNLANLSLSDNYFTGFGPSCLRLIENGVLDLKNNCIPGLPFQKSIVECVAFFVYPRILGFGRLGKFGFGIAAISGFFTGGSLGFVIAGTSSFGTRGISDFGVLGISDFGTSGFDTTDSSGFRTIFISIFENAGGSSMFDITGISSFDEVDTQALTQQAGVVAHKCRKLDFGTVEFEEEAYPEDGVWLHQLSRHA</sequence>
<keyword evidence="4" id="KW-0677">Repeat</keyword>
<dbReference type="Gene3D" id="3.80.10.10">
    <property type="entry name" value="Ribonuclease Inhibitor"/>
    <property type="match status" value="1"/>
</dbReference>
<dbReference type="InterPro" id="IPR051582">
    <property type="entry name" value="LRR_extensin-like_regulator"/>
</dbReference>
<dbReference type="Pfam" id="PF00560">
    <property type="entry name" value="LRR_1"/>
    <property type="match status" value="1"/>
</dbReference>
<dbReference type="SUPFAM" id="SSF52058">
    <property type="entry name" value="L domain-like"/>
    <property type="match status" value="1"/>
</dbReference>
<dbReference type="InterPro" id="IPR032675">
    <property type="entry name" value="LRR_dom_sf"/>
</dbReference>
<dbReference type="EMBL" id="JAJAGQ010000015">
    <property type="protein sequence ID" value="KAJ8541123.1"/>
    <property type="molecule type" value="Genomic_DNA"/>
</dbReference>
<protein>
    <submittedName>
        <fullName evidence="5">Uncharacterized protein</fullName>
    </submittedName>
</protein>
<keyword evidence="6" id="KW-1185">Reference proteome</keyword>
<gene>
    <name evidence="5" type="ORF">K7X08_001939</name>
</gene>
<dbReference type="AlphaFoldDB" id="A0A9Q1LNA5"/>
<evidence type="ECO:0000256" key="3">
    <source>
        <dbReference type="ARBA" id="ARBA00022729"/>
    </source>
</evidence>
<dbReference type="GO" id="GO:0005576">
    <property type="term" value="C:extracellular region"/>
    <property type="evidence" value="ECO:0007669"/>
    <property type="project" value="UniProtKB-SubCell"/>
</dbReference>
<proteinExistence type="predicted"/>